<evidence type="ECO:0000256" key="1">
    <source>
        <dbReference type="PROSITE-ProRule" id="PRU00409"/>
    </source>
</evidence>
<protein>
    <recommendedName>
        <fullName evidence="2">ATP-grasp domain-containing protein</fullName>
    </recommendedName>
</protein>
<evidence type="ECO:0000313" key="4">
    <source>
        <dbReference type="Proteomes" id="UP000654345"/>
    </source>
</evidence>
<gene>
    <name evidence="3" type="ORF">KSB_09380</name>
</gene>
<keyword evidence="4" id="KW-1185">Reference proteome</keyword>
<name>A0ABQ3UIE0_9CHLR</name>
<accession>A0ABQ3UIE0</accession>
<dbReference type="Proteomes" id="UP000654345">
    <property type="component" value="Unassembled WGS sequence"/>
</dbReference>
<dbReference type="Gene3D" id="3.30.1490.20">
    <property type="entry name" value="ATP-grasp fold, A domain"/>
    <property type="match status" value="1"/>
</dbReference>
<dbReference type="InterPro" id="IPR011761">
    <property type="entry name" value="ATP-grasp"/>
</dbReference>
<dbReference type="RefSeq" id="WP_201369370.1">
    <property type="nucleotide sequence ID" value="NZ_BNJG01000001.1"/>
</dbReference>
<proteinExistence type="predicted"/>
<keyword evidence="1" id="KW-0547">Nucleotide-binding</keyword>
<dbReference type="SUPFAM" id="SSF56059">
    <property type="entry name" value="Glutathione synthetase ATP-binding domain-like"/>
    <property type="match status" value="1"/>
</dbReference>
<keyword evidence="1" id="KW-0067">ATP-binding</keyword>
<organism evidence="3 4">
    <name type="scientific">Ktedonobacter robiniae</name>
    <dbReference type="NCBI Taxonomy" id="2778365"/>
    <lineage>
        <taxon>Bacteria</taxon>
        <taxon>Bacillati</taxon>
        <taxon>Chloroflexota</taxon>
        <taxon>Ktedonobacteria</taxon>
        <taxon>Ktedonobacterales</taxon>
        <taxon>Ktedonobacteraceae</taxon>
        <taxon>Ktedonobacter</taxon>
    </lineage>
</organism>
<dbReference type="InterPro" id="IPR013815">
    <property type="entry name" value="ATP_grasp_subdomain_1"/>
</dbReference>
<dbReference type="PROSITE" id="PS50975">
    <property type="entry name" value="ATP_GRASP"/>
    <property type="match status" value="1"/>
</dbReference>
<sequence>MSEPQAKPGVIVLGSDFKALGIVRSLGRRGIPCYVVDNVPRSAWFSRYTTQRIKWHGERMDGPLFLSFLLSLSKHLQLDQWILLPTDDTCVGFVARHTHELSRFYLLATQDWNVIRWAHDKRLTYRMAEDVGVPAPRTWYPTSEEDLDQMGILFPVILKPAVSINLQHVVRIKALPVTTRDELFTHYRRIAQIIPPEEIMLQEIIPGNGLRQFSVATFCEDGEIRLSMTARRTRQYPIHYGLGSSFVEAMEIPGLCDLAAKIVRHMRVTGMVEVEFKQDPRSGDYKVLDINVRPWGWHTLCMACGLDFPFIHYSALHGESPTPQQPHYDYCWMRAITDIPAGIQEIRFGDLSLDCYLRSLLKKITFSVWDWRDPLPAFGDMATVLQRALRGAFKQKV</sequence>
<evidence type="ECO:0000313" key="3">
    <source>
        <dbReference type="EMBL" id="GHO52463.1"/>
    </source>
</evidence>
<dbReference type="EMBL" id="BNJG01000001">
    <property type="protein sequence ID" value="GHO52463.1"/>
    <property type="molecule type" value="Genomic_DNA"/>
</dbReference>
<evidence type="ECO:0000259" key="2">
    <source>
        <dbReference type="PROSITE" id="PS50975"/>
    </source>
</evidence>
<dbReference type="Gene3D" id="3.30.470.20">
    <property type="entry name" value="ATP-grasp fold, B domain"/>
    <property type="match status" value="1"/>
</dbReference>
<comment type="caution">
    <text evidence="3">The sequence shown here is derived from an EMBL/GenBank/DDBJ whole genome shotgun (WGS) entry which is preliminary data.</text>
</comment>
<feature type="domain" description="ATP-grasp" evidence="2">
    <location>
        <begin position="125"/>
        <end position="317"/>
    </location>
</feature>
<reference evidence="3 4" key="1">
    <citation type="journal article" date="2021" name="Int. J. Syst. Evol. Microbiol.">
        <title>Reticulibacter mediterranei gen. nov., sp. nov., within the new family Reticulibacteraceae fam. nov., and Ktedonospora formicarum gen. nov., sp. nov., Ktedonobacter robiniae sp. nov., Dictyobacter formicarum sp. nov. and Dictyobacter arantiisoli sp. nov., belonging to the class Ktedonobacteria.</title>
        <authorList>
            <person name="Yabe S."/>
            <person name="Zheng Y."/>
            <person name="Wang C.M."/>
            <person name="Sakai Y."/>
            <person name="Abe K."/>
            <person name="Yokota A."/>
            <person name="Donadio S."/>
            <person name="Cavaletti L."/>
            <person name="Monciardini P."/>
        </authorList>
    </citation>
    <scope>NUCLEOTIDE SEQUENCE [LARGE SCALE GENOMIC DNA]</scope>
    <source>
        <strain evidence="3 4">SOSP1-30</strain>
    </source>
</reference>
<dbReference type="Pfam" id="PF15632">
    <property type="entry name" value="ATPgrasp_Ter"/>
    <property type="match status" value="1"/>
</dbReference>